<evidence type="ECO:0000313" key="3">
    <source>
        <dbReference type="Proteomes" id="UP000580856"/>
    </source>
</evidence>
<dbReference type="EMBL" id="JAATJA010000001">
    <property type="protein sequence ID" value="NJB67069.1"/>
    <property type="molecule type" value="Genomic_DNA"/>
</dbReference>
<name>A0A846QQZ0_9BACT</name>
<dbReference type="SUPFAM" id="SSF51569">
    <property type="entry name" value="Aldolase"/>
    <property type="match status" value="1"/>
</dbReference>
<dbReference type="InterPro" id="IPR006190">
    <property type="entry name" value="SAF_AFP_Neu5Ac"/>
</dbReference>
<dbReference type="Gene3D" id="3.20.20.70">
    <property type="entry name" value="Aldolase class I"/>
    <property type="match status" value="1"/>
</dbReference>
<dbReference type="InterPro" id="IPR013132">
    <property type="entry name" value="PseI/NeuA/B-like_N"/>
</dbReference>
<dbReference type="Pfam" id="PF03102">
    <property type="entry name" value="NeuB"/>
    <property type="match status" value="1"/>
</dbReference>
<dbReference type="GO" id="GO:0047444">
    <property type="term" value="F:N-acylneuraminate-9-phosphate synthase activity"/>
    <property type="evidence" value="ECO:0007669"/>
    <property type="project" value="TreeGrafter"/>
</dbReference>
<evidence type="ECO:0000259" key="1">
    <source>
        <dbReference type="PROSITE" id="PS50844"/>
    </source>
</evidence>
<proteinExistence type="predicted"/>
<dbReference type="InterPro" id="IPR051690">
    <property type="entry name" value="PseI-like"/>
</dbReference>
<dbReference type="Pfam" id="PF08666">
    <property type="entry name" value="SAF"/>
    <property type="match status" value="1"/>
</dbReference>
<dbReference type="PROSITE" id="PS50844">
    <property type="entry name" value="AFP_LIKE"/>
    <property type="match status" value="1"/>
</dbReference>
<dbReference type="Proteomes" id="UP000580856">
    <property type="component" value="Unassembled WGS sequence"/>
</dbReference>
<reference evidence="2 3" key="1">
    <citation type="submission" date="2020-03" db="EMBL/GenBank/DDBJ databases">
        <title>Genomic Encyclopedia of Type Strains, Phase IV (KMG-IV): sequencing the most valuable type-strain genomes for metagenomic binning, comparative biology and taxonomic classification.</title>
        <authorList>
            <person name="Goeker M."/>
        </authorList>
    </citation>
    <scope>NUCLEOTIDE SEQUENCE [LARGE SCALE GENOMIC DNA]</scope>
    <source>
        <strain evidence="2 3">DSM 24233</strain>
    </source>
</reference>
<dbReference type="InterPro" id="IPR036732">
    <property type="entry name" value="AFP_Neu5c_C_sf"/>
</dbReference>
<dbReference type="RefSeq" id="WP_167940156.1">
    <property type="nucleotide sequence ID" value="NZ_JAATJA010000001.1"/>
</dbReference>
<dbReference type="SUPFAM" id="SSF51269">
    <property type="entry name" value="AFP III-like domain"/>
    <property type="match status" value="1"/>
</dbReference>
<dbReference type="PANTHER" id="PTHR42966:SF1">
    <property type="entry name" value="SIALIC ACID SYNTHASE"/>
    <property type="match status" value="1"/>
</dbReference>
<dbReference type="GO" id="GO:0016051">
    <property type="term" value="P:carbohydrate biosynthetic process"/>
    <property type="evidence" value="ECO:0007669"/>
    <property type="project" value="InterPro"/>
</dbReference>
<comment type="caution">
    <text evidence="2">The sequence shown here is derived from an EMBL/GenBank/DDBJ whole genome shotgun (WGS) entry which is preliminary data.</text>
</comment>
<organism evidence="2 3">
    <name type="scientific">Desulfobaculum xiamenense</name>
    <dbReference type="NCBI Taxonomy" id="995050"/>
    <lineage>
        <taxon>Bacteria</taxon>
        <taxon>Pseudomonadati</taxon>
        <taxon>Thermodesulfobacteriota</taxon>
        <taxon>Desulfovibrionia</taxon>
        <taxon>Desulfovibrionales</taxon>
        <taxon>Desulfovibrionaceae</taxon>
        <taxon>Desulfobaculum</taxon>
    </lineage>
</organism>
<dbReference type="SMART" id="SM00858">
    <property type="entry name" value="SAF"/>
    <property type="match status" value="1"/>
</dbReference>
<evidence type="ECO:0000313" key="2">
    <source>
        <dbReference type="EMBL" id="NJB67069.1"/>
    </source>
</evidence>
<feature type="domain" description="AFP-like" evidence="1">
    <location>
        <begin position="293"/>
        <end position="351"/>
    </location>
</feature>
<dbReference type="CDD" id="cd11615">
    <property type="entry name" value="SAF_NeuB_like"/>
    <property type="match status" value="1"/>
</dbReference>
<dbReference type="InterPro" id="IPR057736">
    <property type="entry name" value="SAF_PseI/NeuA/NeuB"/>
</dbReference>
<accession>A0A846QQZ0</accession>
<gene>
    <name evidence="2" type="ORF">GGQ74_000709</name>
</gene>
<keyword evidence="3" id="KW-1185">Reference proteome</keyword>
<dbReference type="InterPro" id="IPR013785">
    <property type="entry name" value="Aldolase_TIM"/>
</dbReference>
<protein>
    <submittedName>
        <fullName evidence="2">Sialic acid synthase SpsE</fullName>
    </submittedName>
</protein>
<dbReference type="Gene3D" id="3.90.1210.10">
    <property type="entry name" value="Antifreeze-like/N-acetylneuraminic acid synthase C-terminal domain"/>
    <property type="match status" value="1"/>
</dbReference>
<dbReference type="PANTHER" id="PTHR42966">
    <property type="entry name" value="N-ACETYLNEURAMINATE SYNTHASE"/>
    <property type="match status" value="1"/>
</dbReference>
<dbReference type="InterPro" id="IPR013974">
    <property type="entry name" value="SAF"/>
</dbReference>
<dbReference type="AlphaFoldDB" id="A0A846QQZ0"/>
<sequence length="359" mass="38789">MRTVPFIRLPHGAAIGHEAPCFVIAEIGNNHQGDLDIARAMVRSAAEAGADAVKFQKRDNAALFTREGLDAPYTGPNSFGPTYGEHRRALELDFEQLEQLKRQAEALGMVFFASAWDMPSLDGLAAMGVELFKVASADLVNVPMLRRIAALGRPVLLSTGMSTLAEIDLAVNELDRSRTVLLHCNSSYPCPPEETAIPVMNRLRTRYGLPVGYSGHEGGIAPSLAAVAHGACVVERHFTLDRTMRGTDHTASLDPAEFAHLVLMIRETEAALRITDKRVFEAEARCAAKLRKSIVAARNLTAGTMLTESDITVRCPGTGISPAAWDEVIGRVLVRDIAADGQLAWDAMLAKQPLRAAAE</sequence>